<organism evidence="12 13">
    <name type="scientific">Bemisia tabaci</name>
    <name type="common">Sweetpotato whitefly</name>
    <name type="synonym">Aleurodes tabaci</name>
    <dbReference type="NCBI Taxonomy" id="7038"/>
    <lineage>
        <taxon>Eukaryota</taxon>
        <taxon>Metazoa</taxon>
        <taxon>Ecdysozoa</taxon>
        <taxon>Arthropoda</taxon>
        <taxon>Hexapoda</taxon>
        <taxon>Insecta</taxon>
        <taxon>Pterygota</taxon>
        <taxon>Neoptera</taxon>
        <taxon>Paraneoptera</taxon>
        <taxon>Hemiptera</taxon>
        <taxon>Sternorrhyncha</taxon>
        <taxon>Aleyrodoidea</taxon>
        <taxon>Aleyrodidae</taxon>
        <taxon>Aleyrodinae</taxon>
        <taxon>Bemisia</taxon>
    </lineage>
</organism>
<evidence type="ECO:0000256" key="4">
    <source>
        <dbReference type="ARBA" id="ARBA00022676"/>
    </source>
</evidence>
<protein>
    <recommendedName>
        <fullName evidence="10">Mannosyltransferase</fullName>
        <ecNumber evidence="10">2.4.1.-</ecNumber>
    </recommendedName>
</protein>
<dbReference type="Proteomes" id="UP001152759">
    <property type="component" value="Chromosome 3"/>
</dbReference>
<accession>A0A9P0A5Y4</accession>
<dbReference type="InterPro" id="IPR005599">
    <property type="entry name" value="GPI_mannosylTrfase"/>
</dbReference>
<feature type="transmembrane region" description="Helical" evidence="10">
    <location>
        <begin position="213"/>
        <end position="237"/>
    </location>
</feature>
<evidence type="ECO:0000256" key="3">
    <source>
        <dbReference type="ARBA" id="ARBA00007063"/>
    </source>
</evidence>
<feature type="transmembrane region" description="Helical" evidence="10">
    <location>
        <begin position="408"/>
        <end position="428"/>
    </location>
</feature>
<evidence type="ECO:0000256" key="10">
    <source>
        <dbReference type="RuleBase" id="RU363075"/>
    </source>
</evidence>
<dbReference type="EMBL" id="OU963864">
    <property type="protein sequence ID" value="CAH0387165.1"/>
    <property type="molecule type" value="Genomic_DNA"/>
</dbReference>
<feature type="transmembrane region" description="Helical" evidence="10">
    <location>
        <begin position="109"/>
        <end position="129"/>
    </location>
</feature>
<evidence type="ECO:0000256" key="5">
    <source>
        <dbReference type="ARBA" id="ARBA00022679"/>
    </source>
</evidence>
<keyword evidence="5" id="KW-0808">Transferase</keyword>
<feature type="transmembrane region" description="Helical" evidence="10">
    <location>
        <begin position="170"/>
        <end position="193"/>
    </location>
</feature>
<keyword evidence="4 10" id="KW-0328">Glycosyltransferase</keyword>
<feature type="transmembrane region" description="Helical" evidence="10">
    <location>
        <begin position="135"/>
        <end position="158"/>
    </location>
</feature>
<sequence>MAPVRYRNRKTHHASSNALKSKDNFKNNNSSSSAPCVKQGIVRKAPQDFNVMYPSTGTVFKILLSARFCAAIWSIISDCDETFNYWEPSHFLIFGSGFKTWEYDVKYSLRSYSFISFFTFPVYLYEFFLKPNKVLLFYFVRCILAFSSAFCEVCLYKGVCWEFGVHVGRLMLIFLLFSPAMFISSTAFLPSSFSMHMTSVSFGLWYQRKYKGAILATACSALFSWPFAAVIGIPIALDMLFLKKKVVSFISWSAISVLVFVPMQIVIDAQFYNKFTFTQLNLIFYNIFSSHGPTLYGTEPWYFYIINCFLNFNIVFLAACFAPLGLLLVKLFVPCKSRDEGYLSVYLTILSFALWFGIFIAQPHKEERFLFPIYPLICLVGAIGLDTFQKLWFRFIVRSGTHYLKHTFYLWVPAVTVFILLGLSRIFALSRGYHAPIDTYMELSGIHADNAVNAPPGQTINVCVGKEWHRFPNSFFLPSDQWQLHFIKSEFKGQLPDKFEKDANGKPKPSAFVNDGNLEEPSRYVDPHICHFLVDLDNGVDSELEPNYSAHSDDWLIVKSVPFLNAAKSNRILRAFYIPFLWNSNEFGSYNLLASKKKFQSKAHSFSYRKKNG</sequence>
<dbReference type="PANTHER" id="PTHR22760:SF2">
    <property type="entry name" value="ALPHA-1,2-MANNOSYLTRANSFERASE ALG9"/>
    <property type="match status" value="1"/>
</dbReference>
<dbReference type="GO" id="GO:0000026">
    <property type="term" value="F:alpha-1,2-mannosyltransferase activity"/>
    <property type="evidence" value="ECO:0007669"/>
    <property type="project" value="TreeGrafter"/>
</dbReference>
<feature type="transmembrane region" description="Helical" evidence="10">
    <location>
        <begin position="301"/>
        <end position="329"/>
    </location>
</feature>
<dbReference type="GO" id="GO:0005789">
    <property type="term" value="C:endoplasmic reticulum membrane"/>
    <property type="evidence" value="ECO:0007669"/>
    <property type="project" value="UniProtKB-SubCell"/>
</dbReference>
<keyword evidence="6 10" id="KW-0812">Transmembrane</keyword>
<dbReference type="EC" id="2.4.1.-" evidence="10"/>
<evidence type="ECO:0000256" key="11">
    <source>
        <dbReference type="SAM" id="MobiDB-lite"/>
    </source>
</evidence>
<keyword evidence="13" id="KW-1185">Reference proteome</keyword>
<feature type="compositionally biased region" description="Basic residues" evidence="11">
    <location>
        <begin position="1"/>
        <end position="13"/>
    </location>
</feature>
<evidence type="ECO:0000313" key="13">
    <source>
        <dbReference type="Proteomes" id="UP001152759"/>
    </source>
</evidence>
<evidence type="ECO:0000256" key="2">
    <source>
        <dbReference type="ARBA" id="ARBA00004922"/>
    </source>
</evidence>
<comment type="similarity">
    <text evidence="3 10">Belongs to the glycosyltransferase 22 family.</text>
</comment>
<evidence type="ECO:0000256" key="6">
    <source>
        <dbReference type="ARBA" id="ARBA00022692"/>
    </source>
</evidence>
<keyword evidence="7 10" id="KW-0256">Endoplasmic reticulum</keyword>
<name>A0A9P0A5Y4_BEMTA</name>
<dbReference type="PANTHER" id="PTHR22760">
    <property type="entry name" value="GLYCOSYLTRANSFERASE"/>
    <property type="match status" value="1"/>
</dbReference>
<dbReference type="Pfam" id="PF03901">
    <property type="entry name" value="Glyco_transf_22"/>
    <property type="match status" value="1"/>
</dbReference>
<comment type="pathway">
    <text evidence="2">Protein modification; protein glycosylation.</text>
</comment>
<dbReference type="GO" id="GO:0006487">
    <property type="term" value="P:protein N-linked glycosylation"/>
    <property type="evidence" value="ECO:0007669"/>
    <property type="project" value="TreeGrafter"/>
</dbReference>
<feature type="transmembrane region" description="Helical" evidence="10">
    <location>
        <begin position="341"/>
        <end position="363"/>
    </location>
</feature>
<feature type="transmembrane region" description="Helical" evidence="10">
    <location>
        <begin position="249"/>
        <end position="267"/>
    </location>
</feature>
<evidence type="ECO:0000256" key="7">
    <source>
        <dbReference type="ARBA" id="ARBA00022824"/>
    </source>
</evidence>
<evidence type="ECO:0000256" key="8">
    <source>
        <dbReference type="ARBA" id="ARBA00022989"/>
    </source>
</evidence>
<keyword evidence="8 10" id="KW-1133">Transmembrane helix</keyword>
<evidence type="ECO:0000256" key="1">
    <source>
        <dbReference type="ARBA" id="ARBA00004477"/>
    </source>
</evidence>
<feature type="transmembrane region" description="Helical" evidence="10">
    <location>
        <begin position="369"/>
        <end position="388"/>
    </location>
</feature>
<evidence type="ECO:0000256" key="9">
    <source>
        <dbReference type="ARBA" id="ARBA00023136"/>
    </source>
</evidence>
<dbReference type="AlphaFoldDB" id="A0A9P0A5Y4"/>
<comment type="subcellular location">
    <subcellularLocation>
        <location evidence="1 10">Endoplasmic reticulum membrane</location>
        <topology evidence="1 10">Multi-pass membrane protein</topology>
    </subcellularLocation>
</comment>
<reference evidence="12" key="1">
    <citation type="submission" date="2021-12" db="EMBL/GenBank/DDBJ databases">
        <authorList>
            <person name="King R."/>
        </authorList>
    </citation>
    <scope>NUCLEOTIDE SEQUENCE</scope>
</reference>
<gene>
    <name evidence="12" type="ORF">BEMITA_LOCUS6216</name>
</gene>
<feature type="region of interest" description="Disordered" evidence="11">
    <location>
        <begin position="1"/>
        <end position="34"/>
    </location>
</feature>
<evidence type="ECO:0000313" key="12">
    <source>
        <dbReference type="EMBL" id="CAH0387165.1"/>
    </source>
</evidence>
<keyword evidence="9 10" id="KW-0472">Membrane</keyword>
<proteinExistence type="inferred from homology"/>